<gene>
    <name evidence="1" type="ORF">MWN34_10170</name>
</gene>
<dbReference type="SUPFAM" id="SSF141130">
    <property type="entry name" value="Acetamidase/Formamidase-like"/>
    <property type="match status" value="1"/>
</dbReference>
<proteinExistence type="predicted"/>
<dbReference type="Proteomes" id="UP001203284">
    <property type="component" value="Unassembled WGS sequence"/>
</dbReference>
<dbReference type="Gene3D" id="3.10.28.20">
    <property type="entry name" value="Acetamidase/Formamidase-like domains"/>
    <property type="match status" value="1"/>
</dbReference>
<protein>
    <submittedName>
        <fullName evidence="1">Acetamidase/formamidase family protein</fullName>
    </submittedName>
</protein>
<accession>A0ABT0DBE6</accession>
<keyword evidence="2" id="KW-1185">Reference proteome</keyword>
<dbReference type="Pfam" id="PF03069">
    <property type="entry name" value="FmdA_AmdA"/>
    <property type="match status" value="1"/>
</dbReference>
<comment type="caution">
    <text evidence="1">The sequence shown here is derived from an EMBL/GenBank/DDBJ whole genome shotgun (WGS) entry which is preliminary data.</text>
</comment>
<dbReference type="PANTHER" id="PTHR31891:SF1">
    <property type="entry name" value="FORMAMIDASE C869.04-RELATED"/>
    <property type="match status" value="1"/>
</dbReference>
<dbReference type="RefSeq" id="WP_247028953.1">
    <property type="nucleotide sequence ID" value="NZ_JALKCH010000006.1"/>
</dbReference>
<evidence type="ECO:0000313" key="2">
    <source>
        <dbReference type="Proteomes" id="UP001203284"/>
    </source>
</evidence>
<reference evidence="1 2" key="1">
    <citation type="submission" date="2022-04" db="EMBL/GenBank/DDBJ databases">
        <authorList>
            <person name="Grouzdev D.S."/>
            <person name="Pantiukh K.S."/>
            <person name="Krutkina M.S."/>
        </authorList>
    </citation>
    <scope>NUCLEOTIDE SEQUENCE [LARGE SCALE GENOMIC DNA]</scope>
    <source>
        <strain evidence="1 2">6x-1</strain>
    </source>
</reference>
<name>A0ABT0DBE6_9HYPH</name>
<evidence type="ECO:0000313" key="1">
    <source>
        <dbReference type="EMBL" id="MCK0197278.1"/>
    </source>
</evidence>
<dbReference type="Gene3D" id="2.60.120.580">
    <property type="entry name" value="Acetamidase/Formamidase-like domains"/>
    <property type="match status" value="2"/>
</dbReference>
<dbReference type="PANTHER" id="PTHR31891">
    <property type="entry name" value="FORMAMIDASE C869.04-RELATED"/>
    <property type="match status" value="1"/>
</dbReference>
<dbReference type="EMBL" id="JALKCH010000006">
    <property type="protein sequence ID" value="MCK0197278.1"/>
    <property type="molecule type" value="Genomic_DNA"/>
</dbReference>
<dbReference type="InterPro" id="IPR004304">
    <property type="entry name" value="FmdA_AmdA"/>
</dbReference>
<organism evidence="1 2">
    <name type="scientific">Ancylobacter crimeensis</name>
    <dbReference type="NCBI Taxonomy" id="2579147"/>
    <lineage>
        <taxon>Bacteria</taxon>
        <taxon>Pseudomonadati</taxon>
        <taxon>Pseudomonadota</taxon>
        <taxon>Alphaproteobacteria</taxon>
        <taxon>Hyphomicrobiales</taxon>
        <taxon>Xanthobacteraceae</taxon>
        <taxon>Ancylobacter</taxon>
    </lineage>
</organism>
<sequence length="359" mass="39802">MNAVTPIKAETTSHKVHHLPATLETIQWGYFDGSVEPVLRVNSGDYVEIECLCHHAGDAPDYLMDDVIREIYEKVPEETRSPGVHILTGPIYIEGAEPGDTLECRVLHMAPRLKYGVNFVAQWGLLHEEFGRKEHVLIYEADVHKNVARPVFQFEYDSPEKGVPGRITTVPASERKHAPEGIAVPLRLHFGTAGVCPAEDGRLSTVPPGSWGGNVDNREFVAGTAMFYPVNRKGALFWAGDTHFAEGDGEVNGTAIEAHVNATIQLILHKGRGEHNPGRTMKNPVLETPELWITHGFNEDLDEAAREAVLEMIDLLVREWGITRVEAYSLCSVAGDLRVTQVVDGVKGIHMAMRRDIKR</sequence>